<dbReference type="InterPro" id="IPR046232">
    <property type="entry name" value="DUF6265"/>
</dbReference>
<organism evidence="2 3">
    <name type="scientific">Flavobacterium turcicum</name>
    <dbReference type="NCBI Taxonomy" id="2764718"/>
    <lineage>
        <taxon>Bacteria</taxon>
        <taxon>Pseudomonadati</taxon>
        <taxon>Bacteroidota</taxon>
        <taxon>Flavobacteriia</taxon>
        <taxon>Flavobacteriales</taxon>
        <taxon>Flavobacteriaceae</taxon>
        <taxon>Flavobacterium</taxon>
    </lineage>
</organism>
<reference evidence="2 3" key="1">
    <citation type="submission" date="2020-08" db="EMBL/GenBank/DDBJ databases">
        <title>Description of novel Flavobacterium F-400 isolate.</title>
        <authorList>
            <person name="Saticioglu I."/>
            <person name="Duman M."/>
            <person name="Altun S."/>
        </authorList>
    </citation>
    <scope>NUCLEOTIDE SEQUENCE [LARGE SCALE GENOMIC DNA]</scope>
    <source>
        <strain evidence="2 3">F-400</strain>
    </source>
</reference>
<evidence type="ECO:0000259" key="1">
    <source>
        <dbReference type="Pfam" id="PF19780"/>
    </source>
</evidence>
<accession>A0ABR7JG69</accession>
<protein>
    <recommendedName>
        <fullName evidence="1">DUF6265 domain-containing protein</fullName>
    </recommendedName>
</protein>
<dbReference type="PROSITE" id="PS51257">
    <property type="entry name" value="PROKAR_LIPOPROTEIN"/>
    <property type="match status" value="1"/>
</dbReference>
<gene>
    <name evidence="2" type="ORF">H8R26_08580</name>
</gene>
<evidence type="ECO:0000313" key="3">
    <source>
        <dbReference type="Proteomes" id="UP000621670"/>
    </source>
</evidence>
<dbReference type="RefSeq" id="WP_166136791.1">
    <property type="nucleotide sequence ID" value="NZ_JAAOBY010000005.1"/>
</dbReference>
<evidence type="ECO:0000313" key="2">
    <source>
        <dbReference type="EMBL" id="MBC5863476.1"/>
    </source>
</evidence>
<comment type="caution">
    <text evidence="2">The sequence shown here is derived from an EMBL/GenBank/DDBJ whole genome shotgun (WGS) entry which is preliminary data.</text>
</comment>
<sequence>MFQKTTSLLLLLALVACKNQETTEKEKIKAATWLLGNWESKSAEGSLKENWKQENDSTFSATSYFINTKDTVHFETINLQQIGQQLTYTATIKGQNNDKPVAFPLLSQTEKQVIFENLKNDFPQKITYTKVNSDSIVAQISGKLLGKPSSEQFGLKKIK</sequence>
<name>A0ABR7JG69_9FLAO</name>
<dbReference type="EMBL" id="JACRUM010000004">
    <property type="protein sequence ID" value="MBC5863476.1"/>
    <property type="molecule type" value="Genomic_DNA"/>
</dbReference>
<feature type="domain" description="DUF6265" evidence="1">
    <location>
        <begin position="33"/>
        <end position="141"/>
    </location>
</feature>
<proteinExistence type="predicted"/>
<keyword evidence="3" id="KW-1185">Reference proteome</keyword>
<dbReference type="Pfam" id="PF19780">
    <property type="entry name" value="DUF6265"/>
    <property type="match status" value="1"/>
</dbReference>
<dbReference type="Proteomes" id="UP000621670">
    <property type="component" value="Unassembled WGS sequence"/>
</dbReference>